<evidence type="ECO:0000256" key="1">
    <source>
        <dbReference type="SAM" id="MobiDB-lite"/>
    </source>
</evidence>
<name>A0A9X1RVA8_9BURK</name>
<dbReference type="RefSeq" id="WP_238466458.1">
    <property type="nucleotide sequence ID" value="NZ_JAKLJA010000025.1"/>
</dbReference>
<evidence type="ECO:0000313" key="3">
    <source>
        <dbReference type="Proteomes" id="UP001139308"/>
    </source>
</evidence>
<gene>
    <name evidence="2" type="ORF">L5014_24720</name>
</gene>
<comment type="caution">
    <text evidence="2">The sequence shown here is derived from an EMBL/GenBank/DDBJ whole genome shotgun (WGS) entry which is preliminary data.</text>
</comment>
<dbReference type="Proteomes" id="UP001139308">
    <property type="component" value="Unassembled WGS sequence"/>
</dbReference>
<dbReference type="AlphaFoldDB" id="A0A9X1RVA8"/>
<feature type="region of interest" description="Disordered" evidence="1">
    <location>
        <begin position="1"/>
        <end position="47"/>
    </location>
</feature>
<evidence type="ECO:0000313" key="2">
    <source>
        <dbReference type="EMBL" id="MCG5076532.1"/>
    </source>
</evidence>
<organism evidence="2 3">
    <name type="scientific">Paraburkholderia tagetis</name>
    <dbReference type="NCBI Taxonomy" id="2913261"/>
    <lineage>
        <taxon>Bacteria</taxon>
        <taxon>Pseudomonadati</taxon>
        <taxon>Pseudomonadota</taxon>
        <taxon>Betaproteobacteria</taxon>
        <taxon>Burkholderiales</taxon>
        <taxon>Burkholderiaceae</taxon>
        <taxon>Paraburkholderia</taxon>
    </lineage>
</organism>
<accession>A0A9X1RVA8</accession>
<reference evidence="2" key="1">
    <citation type="submission" date="2022-01" db="EMBL/GenBank/DDBJ databases">
        <title>Genome sequence and assembly of Parabukholderia sp. RG36.</title>
        <authorList>
            <person name="Chhetri G."/>
        </authorList>
    </citation>
    <scope>NUCLEOTIDE SEQUENCE</scope>
    <source>
        <strain evidence="2">RG36</strain>
    </source>
</reference>
<keyword evidence="3" id="KW-1185">Reference proteome</keyword>
<proteinExistence type="predicted"/>
<protein>
    <submittedName>
        <fullName evidence="2">Uncharacterized protein</fullName>
    </submittedName>
</protein>
<dbReference type="EMBL" id="JAKLJA010000025">
    <property type="protein sequence ID" value="MCG5076532.1"/>
    <property type="molecule type" value="Genomic_DNA"/>
</dbReference>
<sequence>MMAKGQLRGNREARKPKQPKKLLSPVVERASAATSKITLTHKPEKKK</sequence>